<evidence type="ECO:0000256" key="1">
    <source>
        <dbReference type="SAM" id="Coils"/>
    </source>
</evidence>
<dbReference type="Proteomes" id="UP000318447">
    <property type="component" value="Unassembled WGS sequence"/>
</dbReference>
<feature type="compositionally biased region" description="Basic residues" evidence="2">
    <location>
        <begin position="651"/>
        <end position="660"/>
    </location>
</feature>
<feature type="compositionally biased region" description="Basic and acidic residues" evidence="2">
    <location>
        <begin position="1085"/>
        <end position="1098"/>
    </location>
</feature>
<reference evidence="4" key="1">
    <citation type="submission" date="2019-02" db="EMBL/GenBank/DDBJ databases">
        <title>FDA dAtabase for Regulatory Grade micrObial Sequences (FDA-ARGOS): Supporting development and validation of Infectious Disease Dx tests.</title>
        <authorList>
            <person name="Duncan R."/>
            <person name="Fisher C."/>
            <person name="Tallon L."/>
            <person name="Sadzewicz L."/>
            <person name="Sengamalay N."/>
            <person name="Ott S."/>
            <person name="Godinez A."/>
            <person name="Nagaraj S."/>
            <person name="Vavikolanu K."/>
            <person name="Nadendla S."/>
            <person name="Aluvathingal J."/>
            <person name="Sichtig H."/>
        </authorList>
    </citation>
    <scope>NUCLEOTIDE SEQUENCE [LARGE SCALE GENOMIC DNA]</scope>
    <source>
        <strain evidence="4">FDAARGOS_361</strain>
    </source>
</reference>
<dbReference type="VEuPathDB" id="TriTrypDB:LDHU3_15.0770"/>
<feature type="region of interest" description="Disordered" evidence="2">
    <location>
        <begin position="1816"/>
        <end position="1885"/>
    </location>
</feature>
<feature type="compositionally biased region" description="Polar residues" evidence="2">
    <location>
        <begin position="1354"/>
        <end position="1363"/>
    </location>
</feature>
<feature type="compositionally biased region" description="Polar residues" evidence="2">
    <location>
        <begin position="288"/>
        <end position="307"/>
    </location>
</feature>
<organism evidence="3 4">
    <name type="scientific">Leishmania donovani</name>
    <dbReference type="NCBI Taxonomy" id="5661"/>
    <lineage>
        <taxon>Eukaryota</taxon>
        <taxon>Discoba</taxon>
        <taxon>Euglenozoa</taxon>
        <taxon>Kinetoplastea</taxon>
        <taxon>Metakinetoplastina</taxon>
        <taxon>Trypanosomatida</taxon>
        <taxon>Trypanosomatidae</taxon>
        <taxon>Leishmaniinae</taxon>
        <taxon>Leishmania</taxon>
    </lineage>
</organism>
<feature type="region of interest" description="Disordered" evidence="2">
    <location>
        <begin position="689"/>
        <end position="710"/>
    </location>
</feature>
<feature type="compositionally biased region" description="Low complexity" evidence="2">
    <location>
        <begin position="1819"/>
        <end position="1853"/>
    </location>
</feature>
<feature type="compositionally biased region" description="Polar residues" evidence="2">
    <location>
        <begin position="1196"/>
        <end position="1207"/>
    </location>
</feature>
<feature type="region of interest" description="Disordered" evidence="2">
    <location>
        <begin position="353"/>
        <end position="373"/>
    </location>
</feature>
<feature type="compositionally biased region" description="Low complexity" evidence="2">
    <location>
        <begin position="1861"/>
        <end position="1875"/>
    </location>
</feature>
<dbReference type="VEuPathDB" id="TriTrypDB:LDHU3_15.0760"/>
<feature type="compositionally biased region" description="Polar residues" evidence="2">
    <location>
        <begin position="692"/>
        <end position="710"/>
    </location>
</feature>
<gene>
    <name evidence="3" type="ORF">CGC21_1640</name>
</gene>
<feature type="region of interest" description="Disordered" evidence="2">
    <location>
        <begin position="509"/>
        <end position="542"/>
    </location>
</feature>
<name>A0A504XFM1_LEIDO</name>
<feature type="region of interest" description="Disordered" evidence="2">
    <location>
        <begin position="1059"/>
        <end position="1098"/>
    </location>
</feature>
<evidence type="ECO:0000313" key="3">
    <source>
        <dbReference type="EMBL" id="TPP47746.1"/>
    </source>
</evidence>
<dbReference type="EMBL" id="RHLC01000033">
    <property type="protein sequence ID" value="TPP47746.1"/>
    <property type="molecule type" value="Genomic_DNA"/>
</dbReference>
<dbReference type="VEuPathDB" id="TriTrypDB:LdCL_150011200"/>
<feature type="compositionally biased region" description="Low complexity" evidence="2">
    <location>
        <begin position="936"/>
        <end position="948"/>
    </location>
</feature>
<feature type="region of interest" description="Disordered" evidence="2">
    <location>
        <begin position="1193"/>
        <end position="1217"/>
    </location>
</feature>
<feature type="region of interest" description="Disordered" evidence="2">
    <location>
        <begin position="1353"/>
        <end position="1381"/>
    </location>
</feature>
<proteinExistence type="predicted"/>
<feature type="compositionally biased region" description="Basic residues" evidence="2">
    <location>
        <begin position="956"/>
        <end position="965"/>
    </location>
</feature>
<feature type="region of interest" description="Disordered" evidence="2">
    <location>
        <begin position="1445"/>
        <end position="1480"/>
    </location>
</feature>
<feature type="coiled-coil region" evidence="1">
    <location>
        <begin position="1502"/>
        <end position="1543"/>
    </location>
</feature>
<protein>
    <submittedName>
        <fullName evidence="3">Uncharacterized protein</fullName>
    </submittedName>
</protein>
<evidence type="ECO:0000313" key="4">
    <source>
        <dbReference type="Proteomes" id="UP000318447"/>
    </source>
</evidence>
<accession>A0A504XFM1</accession>
<feature type="region of interest" description="Disordered" evidence="2">
    <location>
        <begin position="623"/>
        <end position="669"/>
    </location>
</feature>
<feature type="region of interest" description="Disordered" evidence="2">
    <location>
        <begin position="934"/>
        <end position="970"/>
    </location>
</feature>
<feature type="compositionally biased region" description="Basic residues" evidence="2">
    <location>
        <begin position="270"/>
        <end position="280"/>
    </location>
</feature>
<feature type="region of interest" description="Disordered" evidence="2">
    <location>
        <begin position="1547"/>
        <end position="1612"/>
    </location>
</feature>
<feature type="region of interest" description="Disordered" evidence="2">
    <location>
        <begin position="260"/>
        <end position="337"/>
    </location>
</feature>
<dbReference type="VEuPathDB" id="TriTrypDB:LdBPK_150620.1"/>
<comment type="caution">
    <text evidence="3">The sequence shown here is derived from an EMBL/GenBank/DDBJ whole genome shotgun (WGS) entry which is preliminary data.</text>
</comment>
<keyword evidence="1" id="KW-0175">Coiled coil</keyword>
<feature type="region of interest" description="Disordered" evidence="2">
    <location>
        <begin position="449"/>
        <end position="491"/>
    </location>
</feature>
<dbReference type="VEuPathDB" id="TriTrypDB:LdCL_150011300"/>
<sequence length="1959" mass="211918">MPRKKNAFMYSIDPELYTRSRAPASTIAMGMKSSQASSLCWANQVQQEERIREMWGATYDPHHNRENRALQAVQQTRARDAARHEAYVNPEHNPELCSILYKKVPPFSVSDAAAATAASSSPQHHTTTEAALAGTATGTGDPSDSAFARSARSVTQEYLQARCRHHTLQQRYPSGPVTAAQAVGWAAGATDRASASSLEASSSPYRQVRRRQIGAYRKPEDDEHALLFGYDYTPKLDLYIRDTYRQDSAASLLPFCPVHQRDRHQPQQQRHSKAQKGRSSRTREVGASTANGGSDTNARAPHRSSSCAVGARRPSAGLNDNTRSSSDHSSSTESGNCFEAHTLRESWRSIDRRQRCRESAEPPARQKRSGHVKRAKDLLLQCPPAGKPATPALAQKGDVGGAAVQAAPAVAAQDIQGREEQHPRSGGGVLPLHHPLYCTRGEALLEHPRHACPSDGDGSNGTSGRRGFRSPVKLQRTSPERSTHVSRTIAASRREGPFFRSAGIVAYSSSSSSSTRSASSSDSCGGAGDGGHTRRTARLASPKPLIDARKVFKMSPNARLARVRGAVCAQQQQGLPPSTLMAPTHEQQLIDPESVTAAPTATAICSAPPSFLSPAKRCWSSSGVHRESAPADADPSDNGGDGIHEGCASHHSSKLARHAARLPPREAENEVPAEVMGVSAAQTLLIRRGERGSNTSEYGKGSTQSHSSVQRNVKSARRHRRHHRRDYAPAHVVLENATPRRADDGAYSYGKNSSDSMLASAAEVGSSRCGRWPPNARSARSLESMASPNVALACSELQRQYGASLSSRSMQAAFTAYLHRSGHVSSPEGNARQRATPVQDAPPRITHAHDALPAQQRPNMKAVAALSAHSMGMEPAADELALEKEVLLLRYSLLITYALLAATAVNGHDGGCVGAMAERPWQHVARHYAKWTTETAQRAHGRAGAQAGESDEQSRERRRRHRRFTAPHLRGPTPWPALEARLAAAVQAAAEELLFDGDAATAPQALPPPRLLLRESPPHDVVGLPSVWYPPHRSDENDGPLSGRLWVWFSGDDGGHSEDGVAGVSLSSSDEGVKCSGDSGAKRRSLSEDSTAWRRHERRKGEGLSSALRFSRSSIVERRRPQALAPSFRGAWRRCFVVADDSGVCVYPTERDYADFASESLLMAVPYASLAYLIPDFAAAAAAVAVDDVSAEQEETGWSGSSHSRPSNRPGRGGYPLQRHGSLEAVHVSTIEAVTAQLVTDATYTYFGFLHCQRDGVARRAAGMTEAFSTALQNAFDQEQGDARPLGFAPWRVSGDSGQRYAHRPHAPLLLRTQSRAAHAEWVHFFAVKFNRHLYRLLFPTSSAAAVPKPPLTLSASSTQRQQHVYDGAASPSASSHHRSYRLPHADEALEGKDRDDAQDEVGTGTCALHRLSNSSSSSIQVGDSCDYGTPAAATVERAAAEARREVRGASLKNTNEAREAFSSRPSTTATPRRDWPSGACEPWWETTAALRYSVAQRDQQLQGQERKMADMAEALRQHAQRVHSLEENQDSLRTALRDARDRLANVSAAEGGQQWEGRAESSSKYHIHLRHLPPSVTTPRKRHMINPGAFDQPRSPRAPGPTRPDPQHQEQQCELESLQAQLEELQRRYTEDAVSWRAERAALESRCLASEEKLEHLRSGTSRPSRSPAHQVVHEMGNDDHEIRRGTEGCVDAVSSGQMLSSALAAAENNASAAVHVSRSASKCRRNGGAVPPITVASAPDNAFASLLLTFEPSRGRAGAHAGACVDGALIVDEASARLLFSGPTANQRGRRWELRHRDTDALLRIQLELLSRAPGDARATTGSTSRRRSQAASASSAPTAKTRASSSSAHSRPGHTTPRRPTGAAAGALLPSSSSPPPAWSVHAYDQRSSHHYSPLPVSAAAASCSTASTQPRAHMSSLLQTVNMMPRHTRASLLRQAAVEQKIQVREAEEERGGFM</sequence>
<feature type="compositionally biased region" description="Low complexity" evidence="2">
    <location>
        <begin position="509"/>
        <end position="524"/>
    </location>
</feature>
<evidence type="ECO:0000256" key="2">
    <source>
        <dbReference type="SAM" id="MobiDB-lite"/>
    </source>
</evidence>
<dbReference type="VEuPathDB" id="TriTrypDB:LdBPK_150610.1"/>